<dbReference type="AlphaFoldDB" id="A0A9E7SUX8"/>
<dbReference type="Gene3D" id="3.40.50.150">
    <property type="entry name" value="Vaccinia Virus protein VP39"/>
    <property type="match status" value="1"/>
</dbReference>
<name>A0A9E7SUX8_9EURY</name>
<dbReference type="CDD" id="cd02440">
    <property type="entry name" value="AdoMet_MTases"/>
    <property type="match status" value="1"/>
</dbReference>
<dbReference type="EMBL" id="CP100355">
    <property type="protein sequence ID" value="UTF53935.1"/>
    <property type="molecule type" value="Genomic_DNA"/>
</dbReference>
<keyword evidence="3" id="KW-1185">Reference proteome</keyword>
<sequence>MGIDPQRASDPLGQAMYDYHRGVYGTLRYRDGTRTRDGNVEGFYFQPRSAWADQTVERLERLAARGDPMLDVGCGSGQHVRWFQDRGCVTTGIDVDRWAVATARARGADDVLVGDMFDLPFENGQFRSLQCVGTQLGLGGSIEGISALLEEFARVTDDRALAVVDNYDPRGLDESFLGYRSDPRDGVAHRCFHFEYHPVGDDSQLVGPTLHFLLCSPDRLREATIGTPWTLVETLEREAHYVACLEKGA</sequence>
<accession>A0A9E7SUX8</accession>
<reference evidence="2" key="1">
    <citation type="submission" date="2022-06" db="EMBL/GenBank/DDBJ databases">
        <title>Diverse halophilic archaea isolated from saline environments.</title>
        <authorList>
            <person name="Cui H.-L."/>
        </authorList>
    </citation>
    <scope>NUCLEOTIDE SEQUENCE</scope>
    <source>
        <strain evidence="2">WLHS1</strain>
    </source>
</reference>
<keyword evidence="2" id="KW-0489">Methyltransferase</keyword>
<keyword evidence="2" id="KW-0808">Transferase</keyword>
<evidence type="ECO:0000313" key="2">
    <source>
        <dbReference type="EMBL" id="UTF53935.1"/>
    </source>
</evidence>
<dbReference type="InterPro" id="IPR029063">
    <property type="entry name" value="SAM-dependent_MTases_sf"/>
</dbReference>
<feature type="domain" description="Methyltransferase" evidence="1">
    <location>
        <begin position="70"/>
        <end position="156"/>
    </location>
</feature>
<dbReference type="GeneID" id="73288625"/>
<dbReference type="KEGG" id="sawl:NGM29_01225"/>
<proteinExistence type="predicted"/>
<evidence type="ECO:0000259" key="1">
    <source>
        <dbReference type="Pfam" id="PF13649"/>
    </source>
</evidence>
<evidence type="ECO:0000313" key="3">
    <source>
        <dbReference type="Proteomes" id="UP001056855"/>
    </source>
</evidence>
<organism evidence="2 3">
    <name type="scientific">Natronosalvus rutilus</name>
    <dbReference type="NCBI Taxonomy" id="2953753"/>
    <lineage>
        <taxon>Archaea</taxon>
        <taxon>Methanobacteriati</taxon>
        <taxon>Methanobacteriota</taxon>
        <taxon>Stenosarchaea group</taxon>
        <taxon>Halobacteria</taxon>
        <taxon>Halobacteriales</taxon>
        <taxon>Natrialbaceae</taxon>
        <taxon>Natronosalvus</taxon>
    </lineage>
</organism>
<dbReference type="RefSeq" id="WP_254158451.1">
    <property type="nucleotide sequence ID" value="NZ_CP100355.1"/>
</dbReference>
<dbReference type="GO" id="GO:0008168">
    <property type="term" value="F:methyltransferase activity"/>
    <property type="evidence" value="ECO:0007669"/>
    <property type="project" value="UniProtKB-KW"/>
</dbReference>
<protein>
    <submittedName>
        <fullName evidence="2">Class I SAM-dependent methyltransferase</fullName>
    </submittedName>
</protein>
<dbReference type="GO" id="GO:0032259">
    <property type="term" value="P:methylation"/>
    <property type="evidence" value="ECO:0007669"/>
    <property type="project" value="UniProtKB-KW"/>
</dbReference>
<dbReference type="Proteomes" id="UP001056855">
    <property type="component" value="Chromosome"/>
</dbReference>
<gene>
    <name evidence="2" type="ORF">NGM29_01225</name>
</gene>
<dbReference type="Pfam" id="PF13649">
    <property type="entry name" value="Methyltransf_25"/>
    <property type="match status" value="1"/>
</dbReference>
<dbReference type="SUPFAM" id="SSF53335">
    <property type="entry name" value="S-adenosyl-L-methionine-dependent methyltransferases"/>
    <property type="match status" value="1"/>
</dbReference>
<dbReference type="InterPro" id="IPR041698">
    <property type="entry name" value="Methyltransf_25"/>
</dbReference>